<accession>A0A239C802</accession>
<evidence type="ECO:0000259" key="1">
    <source>
        <dbReference type="Pfam" id="PF14065"/>
    </source>
</evidence>
<dbReference type="Pfam" id="PF14065">
    <property type="entry name" value="Pvc16_N"/>
    <property type="match status" value="1"/>
</dbReference>
<dbReference type="OrthoDB" id="7560784at2"/>
<name>A0A239C802_9FLAO</name>
<dbReference type="AlphaFoldDB" id="A0A239C802"/>
<proteinExistence type="predicted"/>
<sequence length="197" mass="22317">MIYDVLRILKKEIGNYLDDENLVVLENIAKAEDASDTSLNDKVIVTLLSTEEESTLKNTPRHEIKNGTKIYKSGAAYLNVYMMVAANRSTYEKSLQSISKVVEFFQDKSIFTNNNTDPSIFTLDDEDSQIEEFKFMVDLKSLRIEELSYAWTVLGGRTMPSALYKVSIVKVQRQKIKGVGPAITTIQETTLNLTENE</sequence>
<organism evidence="2 3">
    <name type="scientific">Dokdonia pacifica</name>
    <dbReference type="NCBI Taxonomy" id="1627892"/>
    <lineage>
        <taxon>Bacteria</taxon>
        <taxon>Pseudomonadati</taxon>
        <taxon>Bacteroidota</taxon>
        <taxon>Flavobacteriia</taxon>
        <taxon>Flavobacteriales</taxon>
        <taxon>Flavobacteriaceae</taxon>
        <taxon>Dokdonia</taxon>
    </lineage>
</organism>
<keyword evidence="3" id="KW-1185">Reference proteome</keyword>
<protein>
    <recommendedName>
        <fullName evidence="1">Pvc16 N-terminal domain-containing protein</fullName>
    </recommendedName>
</protein>
<gene>
    <name evidence="2" type="ORF">SAMN06265376_107164</name>
</gene>
<reference evidence="2 3" key="1">
    <citation type="submission" date="2017-06" db="EMBL/GenBank/DDBJ databases">
        <authorList>
            <person name="Kim H.J."/>
            <person name="Triplett B.A."/>
        </authorList>
    </citation>
    <scope>NUCLEOTIDE SEQUENCE [LARGE SCALE GENOMIC DNA]</scope>
    <source>
        <strain evidence="2 3">DSM 25597</strain>
    </source>
</reference>
<evidence type="ECO:0000313" key="3">
    <source>
        <dbReference type="Proteomes" id="UP000198379"/>
    </source>
</evidence>
<evidence type="ECO:0000313" key="2">
    <source>
        <dbReference type="EMBL" id="SNS16022.1"/>
    </source>
</evidence>
<dbReference type="RefSeq" id="WP_089373162.1">
    <property type="nucleotide sequence ID" value="NZ_BMEP01000004.1"/>
</dbReference>
<dbReference type="EMBL" id="FZNY01000007">
    <property type="protein sequence ID" value="SNS16022.1"/>
    <property type="molecule type" value="Genomic_DNA"/>
</dbReference>
<feature type="domain" description="Pvc16 N-terminal" evidence="1">
    <location>
        <begin position="5"/>
        <end position="184"/>
    </location>
</feature>
<dbReference type="InterPro" id="IPR025351">
    <property type="entry name" value="Pvc16_N"/>
</dbReference>
<dbReference type="Proteomes" id="UP000198379">
    <property type="component" value="Unassembled WGS sequence"/>
</dbReference>